<dbReference type="InterPro" id="IPR023213">
    <property type="entry name" value="CAT-like_dom_sf"/>
</dbReference>
<evidence type="ECO:0000313" key="1">
    <source>
        <dbReference type="EMBL" id="EAA1980702.1"/>
    </source>
</evidence>
<dbReference type="Gene3D" id="3.30.559.10">
    <property type="entry name" value="Chloramphenicol acetyltransferase-like domain"/>
    <property type="match status" value="1"/>
</dbReference>
<dbReference type="EMBL" id="AAAATI010000055">
    <property type="protein sequence ID" value="EAA1980702.1"/>
    <property type="molecule type" value="Genomic_DNA"/>
</dbReference>
<sequence length="419" mass="46581">MGGMTRQHEKYPLDAAWDRHIIDRDRYLAITSNVMIRLQLRGALGYQCVARAVGRWTRLHPYLHSRLREKRDGTSWRGWLEPLSGALSLHAAHTISAAGVIGDRLHQRIKLRVGPLLLLGFCATDDGGQLEMTMSHALGDGMSALYLCADLLALLDDPDGSTFVSSIAGRPAPCATDYSSEAAVPAAPIFNMNTLPGAALEDDGPDDWQMRALDLGRYAALSDWLQRRNICAAPEDLIHWHIQRAATDAGEPAPTPAVIQSYRELLAPALRRRTANEALFSRIAVPSVTAVPQREWLEDFHRRRRQSVSIARVLAQRQFILALNQALADGRGVSTARQTLRALQRGNVFATNNYGDIDRCFPQTRHITLQWLDIQDAAPNDELRFWSLGGKLYANLSGNARRIALWSDALRRLEATSTT</sequence>
<name>A0A3T7S6I7_SALET</name>
<dbReference type="SUPFAM" id="SSF52777">
    <property type="entry name" value="CoA-dependent acyltransferases"/>
    <property type="match status" value="1"/>
</dbReference>
<accession>A0A3T7S6I7</accession>
<protein>
    <submittedName>
        <fullName evidence="1">Uncharacterized protein</fullName>
    </submittedName>
</protein>
<organism evidence="1">
    <name type="scientific">Salmonella enterica I</name>
    <dbReference type="NCBI Taxonomy" id="59201"/>
    <lineage>
        <taxon>Bacteria</taxon>
        <taxon>Pseudomonadati</taxon>
        <taxon>Pseudomonadota</taxon>
        <taxon>Gammaproteobacteria</taxon>
        <taxon>Enterobacterales</taxon>
        <taxon>Enterobacteriaceae</taxon>
        <taxon>Salmonella</taxon>
    </lineage>
</organism>
<comment type="caution">
    <text evidence="1">The sequence shown here is derived from an EMBL/GenBank/DDBJ whole genome shotgun (WGS) entry which is preliminary data.</text>
</comment>
<proteinExistence type="predicted"/>
<gene>
    <name evidence="1" type="ORF">DM051_26185</name>
</gene>
<dbReference type="Proteomes" id="UP000839671">
    <property type="component" value="Unassembled WGS sequence"/>
</dbReference>
<dbReference type="AlphaFoldDB" id="A0A3T7S6I7"/>
<reference evidence="1" key="1">
    <citation type="submission" date="2018-06" db="EMBL/GenBank/DDBJ databases">
        <authorList>
            <person name="Ashton P.M."/>
            <person name="Dallman T."/>
            <person name="Nair S."/>
            <person name="De Pinna E."/>
            <person name="Peters T."/>
            <person name="Grant K."/>
        </authorList>
    </citation>
    <scope>NUCLEOTIDE SEQUENCE [LARGE SCALE GENOMIC DNA]</scope>
    <source>
        <strain evidence="1">310211</strain>
    </source>
</reference>